<sequence>MTLGGPTTPKPRRNNPETKSDRYNSIADRLAATDSPHQMLLLEAIAALRQAAQDAKRMSGTKKGTK</sequence>
<name>A0A212R6F4_9PROT</name>
<evidence type="ECO:0000256" key="1">
    <source>
        <dbReference type="SAM" id="MobiDB-lite"/>
    </source>
</evidence>
<dbReference type="Proteomes" id="UP000197065">
    <property type="component" value="Unassembled WGS sequence"/>
</dbReference>
<accession>A0A212R6F4</accession>
<reference evidence="2 3" key="1">
    <citation type="submission" date="2017-06" db="EMBL/GenBank/DDBJ databases">
        <authorList>
            <person name="Kim H.J."/>
            <person name="Triplett B.A."/>
        </authorList>
    </citation>
    <scope>NUCLEOTIDE SEQUENCE [LARGE SCALE GENOMIC DNA]</scope>
    <source>
        <strain evidence="2 3">B29T1</strain>
    </source>
</reference>
<protein>
    <submittedName>
        <fullName evidence="2">Uncharacterized protein</fullName>
    </submittedName>
</protein>
<gene>
    <name evidence="2" type="ORF">SAMN07250955_10645</name>
</gene>
<dbReference type="EMBL" id="FYEH01000006">
    <property type="protein sequence ID" value="SNB67771.1"/>
    <property type="molecule type" value="Genomic_DNA"/>
</dbReference>
<evidence type="ECO:0000313" key="2">
    <source>
        <dbReference type="EMBL" id="SNB67771.1"/>
    </source>
</evidence>
<proteinExistence type="predicted"/>
<dbReference type="RefSeq" id="WP_088561356.1">
    <property type="nucleotide sequence ID" value="NZ_FYEH01000006.1"/>
</dbReference>
<feature type="region of interest" description="Disordered" evidence="1">
    <location>
        <begin position="1"/>
        <end position="25"/>
    </location>
</feature>
<organism evidence="2 3">
    <name type="scientific">Arboricoccus pini</name>
    <dbReference type="NCBI Taxonomy" id="1963835"/>
    <lineage>
        <taxon>Bacteria</taxon>
        <taxon>Pseudomonadati</taxon>
        <taxon>Pseudomonadota</taxon>
        <taxon>Alphaproteobacteria</taxon>
        <taxon>Geminicoccales</taxon>
        <taxon>Geminicoccaceae</taxon>
        <taxon>Arboricoccus</taxon>
    </lineage>
</organism>
<dbReference type="AlphaFoldDB" id="A0A212R6F4"/>
<evidence type="ECO:0000313" key="3">
    <source>
        <dbReference type="Proteomes" id="UP000197065"/>
    </source>
</evidence>
<keyword evidence="3" id="KW-1185">Reference proteome</keyword>